<dbReference type="PANTHER" id="PTHR43155:SF2">
    <property type="entry name" value="CYCLIC DI-GMP PHOSPHODIESTERASE PA4108"/>
    <property type="match status" value="1"/>
</dbReference>
<dbReference type="Proteomes" id="UP000306317">
    <property type="component" value="Unassembled WGS sequence"/>
</dbReference>
<dbReference type="PANTHER" id="PTHR43155">
    <property type="entry name" value="CYCLIC DI-GMP PHOSPHODIESTERASE PA4108-RELATED"/>
    <property type="match status" value="1"/>
</dbReference>
<dbReference type="OrthoDB" id="9802066at2"/>
<reference evidence="2 3" key="1">
    <citation type="submission" date="2017-02" db="EMBL/GenBank/DDBJ databases">
        <title>Whole genome sequencing of Rhodanobacter lindaniclasticus DSM 17932.</title>
        <authorList>
            <person name="Kumar S."/>
            <person name="Patil P."/>
            <person name="Patil P.B."/>
        </authorList>
    </citation>
    <scope>NUCLEOTIDE SEQUENCE [LARGE SCALE GENOMIC DNA]</scope>
    <source>
        <strain evidence="2 3">DSM 17932</strain>
    </source>
</reference>
<dbReference type="Pfam" id="PF11871">
    <property type="entry name" value="DUF3391"/>
    <property type="match status" value="1"/>
</dbReference>
<organism evidence="2 3">
    <name type="scientific">Rhodanobacter lindaniclasticus</name>
    <dbReference type="NCBI Taxonomy" id="75310"/>
    <lineage>
        <taxon>Bacteria</taxon>
        <taxon>Pseudomonadati</taxon>
        <taxon>Pseudomonadota</taxon>
        <taxon>Gammaproteobacteria</taxon>
        <taxon>Lysobacterales</taxon>
        <taxon>Rhodanobacteraceae</taxon>
        <taxon>Rhodanobacter</taxon>
    </lineage>
</organism>
<protein>
    <submittedName>
        <fullName evidence="2">Metal-dependent phosphohydrolase</fullName>
    </submittedName>
</protein>
<dbReference type="EMBL" id="MWIO01000003">
    <property type="protein sequence ID" value="THD10028.1"/>
    <property type="molecule type" value="Genomic_DNA"/>
</dbReference>
<sequence>MAFEIEERRIDVADLQLGMFVCRLDRPWEETPFALQGVALTRLEDIDILQRLCREVWIDARRLVPQDAPLALTRSDASRFRFNSSTHYADLAAVEDEAPRARAALENASQIIDGLFEDVTSGRELSVEHVEQAVRPLVATVLRSADAFFLVEGLRRSDSYSYSHAVSCSALAAAFGRHMGFDEETIFSLAAGGLLMDVGKTRLPEQLLQYPGSLAPSEVDIIRSHVDHGLALLDEAGIANLDVLDIVRTHHERHDGSGYPDGLAGHAIPISGRMLGIIDSYDAMSSARPYRAPISRTQALQQIYAARNRLHQAEVVEQFQVCLGVYPTGSLVELSTGEVAIVMAQNQVRRLRPRVAILSTPNKQPLEDFRPVDLMQLGDKDEVDIVRSLAVGDYGIDASRFFL</sequence>
<dbReference type="CDD" id="cd00077">
    <property type="entry name" value="HDc"/>
    <property type="match status" value="1"/>
</dbReference>
<gene>
    <name evidence="2" type="ORF">B1991_00970</name>
</gene>
<dbReference type="GO" id="GO:0008081">
    <property type="term" value="F:phosphoric diester hydrolase activity"/>
    <property type="evidence" value="ECO:0007669"/>
    <property type="project" value="UniProtKB-ARBA"/>
</dbReference>
<dbReference type="InterPro" id="IPR021812">
    <property type="entry name" value="DUF3391"/>
</dbReference>
<dbReference type="InterPro" id="IPR037522">
    <property type="entry name" value="HD_GYP_dom"/>
</dbReference>
<dbReference type="SUPFAM" id="SSF109604">
    <property type="entry name" value="HD-domain/PDEase-like"/>
    <property type="match status" value="1"/>
</dbReference>
<evidence type="ECO:0000313" key="3">
    <source>
        <dbReference type="Proteomes" id="UP000306317"/>
    </source>
</evidence>
<dbReference type="PROSITE" id="PS51832">
    <property type="entry name" value="HD_GYP"/>
    <property type="match status" value="1"/>
</dbReference>
<accession>A0A4S3KNN4</accession>
<evidence type="ECO:0000259" key="1">
    <source>
        <dbReference type="PROSITE" id="PS51832"/>
    </source>
</evidence>
<dbReference type="Pfam" id="PF13487">
    <property type="entry name" value="HD_5"/>
    <property type="match status" value="1"/>
</dbReference>
<keyword evidence="2" id="KW-0378">Hydrolase</keyword>
<name>A0A4S3KNN4_9GAMM</name>
<dbReference type="InterPro" id="IPR003607">
    <property type="entry name" value="HD/PDEase_dom"/>
</dbReference>
<dbReference type="AlphaFoldDB" id="A0A4S3KNN4"/>
<dbReference type="RefSeq" id="WP_136256833.1">
    <property type="nucleotide sequence ID" value="NZ_MWIO01000003.1"/>
</dbReference>
<proteinExistence type="predicted"/>
<feature type="domain" description="HD-GYP" evidence="1">
    <location>
        <begin position="139"/>
        <end position="335"/>
    </location>
</feature>
<keyword evidence="3" id="KW-1185">Reference proteome</keyword>
<evidence type="ECO:0000313" key="2">
    <source>
        <dbReference type="EMBL" id="THD10028.1"/>
    </source>
</evidence>
<comment type="caution">
    <text evidence="2">The sequence shown here is derived from an EMBL/GenBank/DDBJ whole genome shotgun (WGS) entry which is preliminary data.</text>
</comment>
<dbReference type="Gene3D" id="1.10.3210.10">
    <property type="entry name" value="Hypothetical protein af1432"/>
    <property type="match status" value="1"/>
</dbReference>